<keyword evidence="1" id="KW-1133">Transmembrane helix</keyword>
<feature type="transmembrane region" description="Helical" evidence="1">
    <location>
        <begin position="108"/>
        <end position="127"/>
    </location>
</feature>
<organism evidence="2 3">
    <name type="scientific">Stephania japonica</name>
    <dbReference type="NCBI Taxonomy" id="461633"/>
    <lineage>
        <taxon>Eukaryota</taxon>
        <taxon>Viridiplantae</taxon>
        <taxon>Streptophyta</taxon>
        <taxon>Embryophyta</taxon>
        <taxon>Tracheophyta</taxon>
        <taxon>Spermatophyta</taxon>
        <taxon>Magnoliopsida</taxon>
        <taxon>Ranunculales</taxon>
        <taxon>Menispermaceae</taxon>
        <taxon>Menispermoideae</taxon>
        <taxon>Cissampelideae</taxon>
        <taxon>Stephania</taxon>
    </lineage>
</organism>
<name>A0AAP0NKS8_9MAGN</name>
<dbReference type="InterPro" id="IPR044971">
    <property type="entry name" value="SEP2"/>
</dbReference>
<sequence length="200" mass="21905">MATAARAMMCEVKARKSGVERGESSKVINFNRVAIRTGDSSSGSSSDDQKIVLQPRVCTLRSYGSDRAGLVARNRGEEERASRFFASLSEYVENSRKSQDFETISGRLAMLVFAATVTVEVMTGNSLFRKMDLQVLEEAGGVCLGAVVCAALFAWFSSNRSKVGRMFTLGCNSFIDALIDNLIDGLFYDESELSDWSDDL</sequence>
<reference evidence="2 3" key="1">
    <citation type="submission" date="2024-01" db="EMBL/GenBank/DDBJ databases">
        <title>Genome assemblies of Stephania.</title>
        <authorList>
            <person name="Yang L."/>
        </authorList>
    </citation>
    <scope>NUCLEOTIDE SEQUENCE [LARGE SCALE GENOMIC DNA]</scope>
    <source>
        <strain evidence="2">QJT</strain>
        <tissue evidence="2">Leaf</tissue>
    </source>
</reference>
<accession>A0AAP0NKS8</accession>
<dbReference type="PANTHER" id="PTHR36490:SF1">
    <property type="entry name" value="STRESS ENHANCED PROTEIN 2, CHLOROPLASTIC"/>
    <property type="match status" value="1"/>
</dbReference>
<dbReference type="GO" id="GO:0071486">
    <property type="term" value="P:cellular response to high light intensity"/>
    <property type="evidence" value="ECO:0007669"/>
    <property type="project" value="InterPro"/>
</dbReference>
<evidence type="ECO:0000313" key="2">
    <source>
        <dbReference type="EMBL" id="KAK9110603.1"/>
    </source>
</evidence>
<dbReference type="Proteomes" id="UP001417504">
    <property type="component" value="Unassembled WGS sequence"/>
</dbReference>
<dbReference type="PANTHER" id="PTHR36490">
    <property type="entry name" value="STRESS ENHANCED PROTEIN 2, CHLOROPLASTIC"/>
    <property type="match status" value="1"/>
</dbReference>
<gene>
    <name evidence="2" type="ORF">Sjap_018663</name>
</gene>
<evidence type="ECO:0008006" key="4">
    <source>
        <dbReference type="Google" id="ProtNLM"/>
    </source>
</evidence>
<keyword evidence="1" id="KW-0812">Transmembrane</keyword>
<keyword evidence="1" id="KW-0472">Membrane</keyword>
<feature type="transmembrane region" description="Helical" evidence="1">
    <location>
        <begin position="139"/>
        <end position="156"/>
    </location>
</feature>
<evidence type="ECO:0000256" key="1">
    <source>
        <dbReference type="SAM" id="Phobius"/>
    </source>
</evidence>
<proteinExistence type="predicted"/>
<keyword evidence="3" id="KW-1185">Reference proteome</keyword>
<dbReference type="SUPFAM" id="SSF103511">
    <property type="entry name" value="Chlorophyll a-b binding protein"/>
    <property type="match status" value="1"/>
</dbReference>
<evidence type="ECO:0000313" key="3">
    <source>
        <dbReference type="Proteomes" id="UP001417504"/>
    </source>
</evidence>
<dbReference type="EMBL" id="JBBNAE010000007">
    <property type="protein sequence ID" value="KAK9110603.1"/>
    <property type="molecule type" value="Genomic_DNA"/>
</dbReference>
<comment type="caution">
    <text evidence="2">The sequence shown here is derived from an EMBL/GenBank/DDBJ whole genome shotgun (WGS) entry which is preliminary data.</text>
</comment>
<protein>
    <recommendedName>
        <fullName evidence="4">Stress enhanced protein 2</fullName>
    </recommendedName>
</protein>
<dbReference type="AlphaFoldDB" id="A0AAP0NKS8"/>